<evidence type="ECO:0000313" key="1">
    <source>
        <dbReference type="EMBL" id="CAH7682687.1"/>
    </source>
</evidence>
<proteinExistence type="predicted"/>
<comment type="caution">
    <text evidence="1">The sequence shown here is derived from an EMBL/GenBank/DDBJ whole genome shotgun (WGS) entry which is preliminary data.</text>
</comment>
<gene>
    <name evidence="1" type="ORF">PPACK8108_LOCUS15757</name>
</gene>
<protein>
    <submittedName>
        <fullName evidence="1">Uncharacterized protein</fullName>
    </submittedName>
</protein>
<dbReference type="EMBL" id="CALTRL010004237">
    <property type="protein sequence ID" value="CAH7682687.1"/>
    <property type="molecule type" value="Genomic_DNA"/>
</dbReference>
<reference evidence="1" key="1">
    <citation type="submission" date="2022-06" db="EMBL/GenBank/DDBJ databases">
        <authorList>
            <consortium name="SYNGENTA / RWTH Aachen University"/>
        </authorList>
    </citation>
    <scope>NUCLEOTIDE SEQUENCE</scope>
</reference>
<evidence type="ECO:0000313" key="2">
    <source>
        <dbReference type="Proteomes" id="UP001153365"/>
    </source>
</evidence>
<accession>A0AAV0BAB6</accession>
<name>A0AAV0BAB6_PHAPC</name>
<dbReference type="Proteomes" id="UP001153365">
    <property type="component" value="Unassembled WGS sequence"/>
</dbReference>
<sequence>MTVLVVEDTSGVICVDGLVVSKEAQTDRLDYDLSRWEPEEYEYLKKLQISKSEFGNKPSKGYDQTPRKRKSRWRLYQFEVIWIDIPKAYPATNSEDQRE</sequence>
<dbReference type="AlphaFoldDB" id="A0AAV0BAB6"/>
<organism evidence="1 2">
    <name type="scientific">Phakopsora pachyrhizi</name>
    <name type="common">Asian soybean rust disease fungus</name>
    <dbReference type="NCBI Taxonomy" id="170000"/>
    <lineage>
        <taxon>Eukaryota</taxon>
        <taxon>Fungi</taxon>
        <taxon>Dikarya</taxon>
        <taxon>Basidiomycota</taxon>
        <taxon>Pucciniomycotina</taxon>
        <taxon>Pucciniomycetes</taxon>
        <taxon>Pucciniales</taxon>
        <taxon>Phakopsoraceae</taxon>
        <taxon>Phakopsora</taxon>
    </lineage>
</organism>
<keyword evidence="2" id="KW-1185">Reference proteome</keyword>